<dbReference type="Pfam" id="PF21787">
    <property type="entry name" value="TNP-like_RNaseH_N"/>
    <property type="match status" value="1"/>
</dbReference>
<dbReference type="RefSeq" id="XP_030762132.1">
    <property type="nucleotide sequence ID" value="XM_030906272.1"/>
</dbReference>
<feature type="compositionally biased region" description="Low complexity" evidence="1">
    <location>
        <begin position="1"/>
        <end position="10"/>
    </location>
</feature>
<feature type="domain" description="Transposable element P transposase-like RNase H" evidence="3">
    <location>
        <begin position="132"/>
        <end position="263"/>
    </location>
</feature>
<dbReference type="AlphaFoldDB" id="A0A6J2YFD2"/>
<evidence type="ECO:0000256" key="1">
    <source>
        <dbReference type="SAM" id="MobiDB-lite"/>
    </source>
</evidence>
<dbReference type="Proteomes" id="UP000504635">
    <property type="component" value="Unplaced"/>
</dbReference>
<accession>A0A6J2YFD2</accession>
<protein>
    <submittedName>
        <fullName evidence="5">Uncharacterized protein LOC115886942</fullName>
    </submittedName>
</protein>
<feature type="domain" description="THAP9-like helix-turn-helix" evidence="2">
    <location>
        <begin position="60"/>
        <end position="125"/>
    </location>
</feature>
<dbReference type="InParanoid" id="A0A6J2YFD2"/>
<dbReference type="GeneID" id="115886942"/>
<proteinExistence type="predicted"/>
<evidence type="ECO:0000313" key="5">
    <source>
        <dbReference type="RefSeq" id="XP_030762132.1"/>
    </source>
</evidence>
<dbReference type="OrthoDB" id="10070386at2759"/>
<evidence type="ECO:0000313" key="4">
    <source>
        <dbReference type="Proteomes" id="UP000504635"/>
    </source>
</evidence>
<dbReference type="Pfam" id="PF12017">
    <property type="entry name" value="Tnp_P_element"/>
    <property type="match status" value="1"/>
</dbReference>
<evidence type="ECO:0000259" key="2">
    <source>
        <dbReference type="Pfam" id="PF12017"/>
    </source>
</evidence>
<dbReference type="InterPro" id="IPR021896">
    <property type="entry name" value="THAP9-like_HTH"/>
</dbReference>
<feature type="region of interest" description="Disordered" evidence="1">
    <location>
        <begin position="1"/>
        <end position="40"/>
    </location>
</feature>
<sequence>MPSSSSLSAETESETEKLGRKRKYIGDMGSSDFSTPEKRRRNLEFVKKRDMSQQKKIHNLQMTASLSGSALDIFERMLKGPTTEKYNPQLRSFALTLSFYSPKAYSLVRNTFNNSLPHLDTISKWFRAVDGGPGFTQESLKALELKQKDCSKPLLCNLVMDEMSIRRQVEWTGQKFTGYVDIGTNIDDDTLPEAREALVFMLVCINGSWKVPVGYILIDGLSSSEKAGLVNKCLRFVHESGIVVTSFTFDSAATNLSMCEKLGADFSDPLNLKSWFAHPITHDPIYI</sequence>
<dbReference type="KEGG" id="soy:115886942"/>
<dbReference type="InterPro" id="IPR048365">
    <property type="entry name" value="TNP-like_RNaseH_N"/>
</dbReference>
<evidence type="ECO:0000259" key="3">
    <source>
        <dbReference type="Pfam" id="PF21787"/>
    </source>
</evidence>
<keyword evidence="4" id="KW-1185">Reference proteome</keyword>
<reference evidence="5" key="1">
    <citation type="submission" date="2025-08" db="UniProtKB">
        <authorList>
            <consortium name="RefSeq"/>
        </authorList>
    </citation>
    <scope>IDENTIFICATION</scope>
    <source>
        <tissue evidence="5">Gonads</tissue>
    </source>
</reference>
<organism evidence="4 5">
    <name type="scientific">Sitophilus oryzae</name>
    <name type="common">Rice weevil</name>
    <name type="synonym">Curculio oryzae</name>
    <dbReference type="NCBI Taxonomy" id="7048"/>
    <lineage>
        <taxon>Eukaryota</taxon>
        <taxon>Metazoa</taxon>
        <taxon>Ecdysozoa</taxon>
        <taxon>Arthropoda</taxon>
        <taxon>Hexapoda</taxon>
        <taxon>Insecta</taxon>
        <taxon>Pterygota</taxon>
        <taxon>Neoptera</taxon>
        <taxon>Endopterygota</taxon>
        <taxon>Coleoptera</taxon>
        <taxon>Polyphaga</taxon>
        <taxon>Cucujiformia</taxon>
        <taxon>Curculionidae</taxon>
        <taxon>Dryophthorinae</taxon>
        <taxon>Sitophilus</taxon>
    </lineage>
</organism>
<name>A0A6J2YFD2_SITOR</name>
<gene>
    <name evidence="5" type="primary">LOC115886942</name>
</gene>